<dbReference type="EMBL" id="JBIGIA010000026">
    <property type="protein sequence ID" value="MFG6459655.1"/>
    <property type="molecule type" value="Genomic_DNA"/>
</dbReference>
<protein>
    <submittedName>
        <fullName evidence="2">Uncharacterized protein</fullName>
    </submittedName>
</protein>
<sequence>MEPQVPEHNDPPTIAQGIGLLFVRLFLGAVIAVVVLVIAMVTGFFGGGGKGVFLLVWIAIIATPIWALVPLVRAIAGRSDVPKQSDR</sequence>
<evidence type="ECO:0000313" key="2">
    <source>
        <dbReference type="EMBL" id="MFG6459655.1"/>
    </source>
</evidence>
<feature type="transmembrane region" description="Helical" evidence="1">
    <location>
        <begin position="52"/>
        <end position="76"/>
    </location>
</feature>
<gene>
    <name evidence="2" type="ORF">ACG00X_22705</name>
</gene>
<reference evidence="2 3" key="1">
    <citation type="submission" date="2024-09" db="EMBL/GenBank/DDBJ databases">
        <title>Novel species of the genus Pelomonas and Roseateles isolated from streams.</title>
        <authorList>
            <person name="Lu H."/>
        </authorList>
    </citation>
    <scope>NUCLEOTIDE SEQUENCE [LARGE SCALE GENOMIC DNA]</scope>
    <source>
        <strain evidence="2 3">BYS96W</strain>
    </source>
</reference>
<keyword evidence="1" id="KW-0472">Membrane</keyword>
<feature type="transmembrane region" description="Helical" evidence="1">
    <location>
        <begin position="21"/>
        <end position="46"/>
    </location>
</feature>
<accession>A0ABW7GCH0</accession>
<dbReference type="RefSeq" id="WP_394491877.1">
    <property type="nucleotide sequence ID" value="NZ_JBIGIA010000026.1"/>
</dbReference>
<dbReference type="Proteomes" id="UP001606305">
    <property type="component" value="Unassembled WGS sequence"/>
</dbReference>
<keyword evidence="1" id="KW-1133">Transmembrane helix</keyword>
<evidence type="ECO:0000256" key="1">
    <source>
        <dbReference type="SAM" id="Phobius"/>
    </source>
</evidence>
<keyword evidence="3" id="KW-1185">Reference proteome</keyword>
<organism evidence="2 3">
    <name type="scientific">Pelomonas nitida</name>
    <dbReference type="NCBI Taxonomy" id="3299027"/>
    <lineage>
        <taxon>Bacteria</taxon>
        <taxon>Pseudomonadati</taxon>
        <taxon>Pseudomonadota</taxon>
        <taxon>Betaproteobacteria</taxon>
        <taxon>Burkholderiales</taxon>
        <taxon>Sphaerotilaceae</taxon>
        <taxon>Roseateles</taxon>
    </lineage>
</organism>
<name>A0ABW7GCH0_9BURK</name>
<comment type="caution">
    <text evidence="2">The sequence shown here is derived from an EMBL/GenBank/DDBJ whole genome shotgun (WGS) entry which is preliminary data.</text>
</comment>
<keyword evidence="1" id="KW-0812">Transmembrane</keyword>
<proteinExistence type="predicted"/>
<evidence type="ECO:0000313" key="3">
    <source>
        <dbReference type="Proteomes" id="UP001606305"/>
    </source>
</evidence>